<proteinExistence type="predicted"/>
<feature type="compositionally biased region" description="Basic residues" evidence="1">
    <location>
        <begin position="18"/>
        <end position="29"/>
    </location>
</feature>
<keyword evidence="4" id="KW-1185">Reference proteome</keyword>
<dbReference type="InterPro" id="IPR040632">
    <property type="entry name" value="Sulfotransfer_4"/>
</dbReference>
<feature type="non-terminal residue" evidence="3">
    <location>
        <position position="291"/>
    </location>
</feature>
<dbReference type="OrthoDB" id="408152at2759"/>
<feature type="region of interest" description="Disordered" evidence="1">
    <location>
        <begin position="1"/>
        <end position="29"/>
    </location>
</feature>
<protein>
    <recommendedName>
        <fullName evidence="5">NAD dependent epimerase/dehydratase</fullName>
    </recommendedName>
</protein>
<sequence>MSSRQSDDVKQASDGLKKHPKQARQPRTKPMKVLCLGMSRTGTLATYAALQHLGINSYHFAEAFSDMDNGALRKWRKAIEAKYFGNTKVKKLETADDFDEMLWRYEAVADIPCILFSTELLRAYPEAKVVLTTRDPDSWLRSATSIIYGILDLKIWKFLEWYDRNCANDYMKIIKYALEIWTGGDPRNHEALREGFLEHNEEIMRIVDKDRLLVFHPKDGWEPLCEHLGMKVPEGVEFPRINVGTIAVDAHAEWIWKERLWEATMDWVKVLAPFGGAFGAVVAMYVYWIAS</sequence>
<feature type="compositionally biased region" description="Basic and acidic residues" evidence="1">
    <location>
        <begin position="1"/>
        <end position="17"/>
    </location>
</feature>
<dbReference type="PANTHER" id="PTHR36978:SF4">
    <property type="entry name" value="P-LOOP CONTAINING NUCLEOSIDE TRIPHOSPHATE HYDROLASE PROTEIN"/>
    <property type="match status" value="1"/>
</dbReference>
<evidence type="ECO:0000256" key="1">
    <source>
        <dbReference type="SAM" id="MobiDB-lite"/>
    </source>
</evidence>
<comment type="caution">
    <text evidence="3">The sequence shown here is derived from an EMBL/GenBank/DDBJ whole genome shotgun (WGS) entry which is preliminary data.</text>
</comment>
<evidence type="ECO:0008006" key="5">
    <source>
        <dbReference type="Google" id="ProtNLM"/>
    </source>
</evidence>
<keyword evidence="2" id="KW-1133">Transmembrane helix</keyword>
<dbReference type="Proteomes" id="UP000660729">
    <property type="component" value="Unassembled WGS sequence"/>
</dbReference>
<keyword evidence="2" id="KW-0812">Transmembrane</keyword>
<feature type="transmembrane region" description="Helical" evidence="2">
    <location>
        <begin position="267"/>
        <end position="290"/>
    </location>
</feature>
<organism evidence="3 4">
    <name type="scientific">Pseudocercospora fuligena</name>
    <dbReference type="NCBI Taxonomy" id="685502"/>
    <lineage>
        <taxon>Eukaryota</taxon>
        <taxon>Fungi</taxon>
        <taxon>Dikarya</taxon>
        <taxon>Ascomycota</taxon>
        <taxon>Pezizomycotina</taxon>
        <taxon>Dothideomycetes</taxon>
        <taxon>Dothideomycetidae</taxon>
        <taxon>Mycosphaerellales</taxon>
        <taxon>Mycosphaerellaceae</taxon>
        <taxon>Pseudocercospora</taxon>
    </lineage>
</organism>
<evidence type="ECO:0000256" key="2">
    <source>
        <dbReference type="SAM" id="Phobius"/>
    </source>
</evidence>
<gene>
    <name evidence="3" type="ORF">HII31_05759</name>
</gene>
<dbReference type="InterPro" id="IPR027417">
    <property type="entry name" value="P-loop_NTPase"/>
</dbReference>
<evidence type="ECO:0000313" key="4">
    <source>
        <dbReference type="Proteomes" id="UP000660729"/>
    </source>
</evidence>
<dbReference type="Gene3D" id="3.40.50.300">
    <property type="entry name" value="P-loop containing nucleotide triphosphate hydrolases"/>
    <property type="match status" value="1"/>
</dbReference>
<dbReference type="EMBL" id="JABCIY010000101">
    <property type="protein sequence ID" value="KAF7192948.1"/>
    <property type="molecule type" value="Genomic_DNA"/>
</dbReference>
<accession>A0A8H6RKT2</accession>
<dbReference type="AlphaFoldDB" id="A0A8H6RKT2"/>
<evidence type="ECO:0000313" key="3">
    <source>
        <dbReference type="EMBL" id="KAF7192948.1"/>
    </source>
</evidence>
<reference evidence="3" key="1">
    <citation type="submission" date="2020-04" db="EMBL/GenBank/DDBJ databases">
        <title>Draft genome resource of the tomato pathogen Pseudocercospora fuligena.</title>
        <authorList>
            <person name="Zaccaron A."/>
        </authorList>
    </citation>
    <scope>NUCLEOTIDE SEQUENCE</scope>
    <source>
        <strain evidence="3">PF001</strain>
    </source>
</reference>
<dbReference type="PANTHER" id="PTHR36978">
    <property type="entry name" value="P-LOOP CONTAINING NUCLEOTIDE TRIPHOSPHATE HYDROLASE"/>
    <property type="match status" value="1"/>
</dbReference>
<keyword evidence="2" id="KW-0472">Membrane</keyword>
<dbReference type="Pfam" id="PF17784">
    <property type="entry name" value="Sulfotransfer_4"/>
    <property type="match status" value="1"/>
</dbReference>
<dbReference type="SUPFAM" id="SSF52540">
    <property type="entry name" value="P-loop containing nucleoside triphosphate hydrolases"/>
    <property type="match status" value="1"/>
</dbReference>
<name>A0A8H6RKT2_9PEZI</name>